<gene>
    <name evidence="1" type="ORF">DKX38_024864</name>
</gene>
<evidence type="ECO:0000313" key="2">
    <source>
        <dbReference type="Proteomes" id="UP000326939"/>
    </source>
</evidence>
<dbReference type="GO" id="GO:0030687">
    <property type="term" value="C:preribosome, large subunit precursor"/>
    <property type="evidence" value="ECO:0007669"/>
    <property type="project" value="TreeGrafter"/>
</dbReference>
<proteinExistence type="predicted"/>
<reference evidence="2" key="1">
    <citation type="journal article" date="2019" name="Gigascience">
        <title>De novo genome assembly of the endangered Acer yangbiense, a plant species with extremely small populations endemic to Yunnan Province, China.</title>
        <authorList>
            <person name="Yang J."/>
            <person name="Wariss H.M."/>
            <person name="Tao L."/>
            <person name="Zhang R."/>
            <person name="Yun Q."/>
            <person name="Hollingsworth P."/>
            <person name="Dao Z."/>
            <person name="Luo G."/>
            <person name="Guo H."/>
            <person name="Ma Y."/>
            <person name="Sun W."/>
        </authorList>
    </citation>
    <scope>NUCLEOTIDE SEQUENCE [LARGE SCALE GENOMIC DNA]</scope>
    <source>
        <strain evidence="2">cv. br00</strain>
    </source>
</reference>
<dbReference type="PANTHER" id="PTHR15002">
    <property type="entry name" value="RIBOSOMAL BIOGENESIS PROTEIN LAS1L"/>
    <property type="match status" value="1"/>
</dbReference>
<evidence type="ECO:0000313" key="1">
    <source>
        <dbReference type="EMBL" id="KAB5520545.1"/>
    </source>
</evidence>
<dbReference type="GO" id="GO:0000460">
    <property type="term" value="P:maturation of 5.8S rRNA"/>
    <property type="evidence" value="ECO:0007669"/>
    <property type="project" value="TreeGrafter"/>
</dbReference>
<protein>
    <submittedName>
        <fullName evidence="1">Uncharacterized protein</fullName>
    </submittedName>
</protein>
<dbReference type="GO" id="GO:0000470">
    <property type="term" value="P:maturation of LSU-rRNA"/>
    <property type="evidence" value="ECO:0007669"/>
    <property type="project" value="TreeGrafter"/>
</dbReference>
<comment type="caution">
    <text evidence="1">The sequence shown here is derived from an EMBL/GenBank/DDBJ whole genome shotgun (WGS) entry which is preliminary data.</text>
</comment>
<organism evidence="1 2">
    <name type="scientific">Salix brachista</name>
    <dbReference type="NCBI Taxonomy" id="2182728"/>
    <lineage>
        <taxon>Eukaryota</taxon>
        <taxon>Viridiplantae</taxon>
        <taxon>Streptophyta</taxon>
        <taxon>Embryophyta</taxon>
        <taxon>Tracheophyta</taxon>
        <taxon>Spermatophyta</taxon>
        <taxon>Magnoliopsida</taxon>
        <taxon>eudicotyledons</taxon>
        <taxon>Gunneridae</taxon>
        <taxon>Pentapetalae</taxon>
        <taxon>rosids</taxon>
        <taxon>fabids</taxon>
        <taxon>Malpighiales</taxon>
        <taxon>Salicaceae</taxon>
        <taxon>Saliceae</taxon>
        <taxon>Salix</taxon>
    </lineage>
</organism>
<dbReference type="PANTHER" id="PTHR15002:SF0">
    <property type="entry name" value="RIBOSOMAL BIOGENESIS PROTEIN LAS1L"/>
    <property type="match status" value="1"/>
</dbReference>
<dbReference type="Proteomes" id="UP000326939">
    <property type="component" value="Chromosome 16"/>
</dbReference>
<sequence length="389" mass="42962">MLPCCVYACKYKIAIRKIRRFTLPGVVSGRLVNCVVEKTRKKTQVSIAEAAMQLGSRCDLLAPALVQDSAVKTKWIPFQSDGVAHIRKEIKYILLELASCLKVKESPEPGSSATKAKHTAGKSTICSYYGIVTETAMLSSRSECFRFLKSGGASKRLPSWQDMSSVLDDWKLVITKFSKKEPELLLMLLKEVLNMIDAQEAMKYGMGTHLTSREYRTETGQIERLSLFAWLVGQLKGLKPLHCKETAAERKPSSIGVNLSNTILMEVLHKCLLVSSNGNKQLVDSVLHLMQLMGDTSVMGRQKKLSSLALSDPDVTQEESSLPSLNDLLIQQDVSILQATEKLEYADGLWQNHGIHVQLACFPVTSGYSGHLPVLDCADDGEKPVNSSE</sequence>
<name>A0A5N5JTT1_9ROSI</name>
<accession>A0A5N5JTT1</accession>
<dbReference type="GO" id="GO:0090730">
    <property type="term" value="C:Las1 complex"/>
    <property type="evidence" value="ECO:0007669"/>
    <property type="project" value="InterPro"/>
</dbReference>
<dbReference type="EMBL" id="VDCV01000016">
    <property type="protein sequence ID" value="KAB5520545.1"/>
    <property type="molecule type" value="Genomic_DNA"/>
</dbReference>
<keyword evidence="2" id="KW-1185">Reference proteome</keyword>
<dbReference type="AlphaFoldDB" id="A0A5N5JTT1"/>
<dbReference type="InterPro" id="IPR007174">
    <property type="entry name" value="Las1"/>
</dbReference>
<dbReference type="GO" id="GO:0004519">
    <property type="term" value="F:endonuclease activity"/>
    <property type="evidence" value="ECO:0007669"/>
    <property type="project" value="InterPro"/>
</dbReference>